<keyword evidence="2" id="KW-0805">Transcription regulation</keyword>
<dbReference type="PROSITE" id="PS50931">
    <property type="entry name" value="HTH_LYSR"/>
    <property type="match status" value="1"/>
</dbReference>
<keyword evidence="4" id="KW-0804">Transcription</keyword>
<accession>A0A1E7R4Z1</accession>
<dbReference type="Pfam" id="PF00126">
    <property type="entry name" value="HTH_1"/>
    <property type="match status" value="1"/>
</dbReference>
<dbReference type="OrthoDB" id="464481at2"/>
<dbReference type="Gene3D" id="3.40.190.290">
    <property type="match status" value="1"/>
</dbReference>
<gene>
    <name evidence="6" type="ORF">BJI46_03610</name>
</gene>
<dbReference type="AlphaFoldDB" id="A0A1E7R4Z1"/>
<dbReference type="GO" id="GO:0003700">
    <property type="term" value="F:DNA-binding transcription factor activity"/>
    <property type="evidence" value="ECO:0007669"/>
    <property type="project" value="InterPro"/>
</dbReference>
<comment type="similarity">
    <text evidence="1">Belongs to the LysR transcriptional regulatory family.</text>
</comment>
<feature type="domain" description="HTH lysR-type" evidence="5">
    <location>
        <begin position="1"/>
        <end position="58"/>
    </location>
</feature>
<evidence type="ECO:0000313" key="6">
    <source>
        <dbReference type="EMBL" id="OEY94439.1"/>
    </source>
</evidence>
<dbReference type="InterPro" id="IPR036388">
    <property type="entry name" value="WH-like_DNA-bd_sf"/>
</dbReference>
<dbReference type="STRING" id="1262585.BJI46_03610"/>
<dbReference type="InterPro" id="IPR005119">
    <property type="entry name" value="LysR_subst-bd"/>
</dbReference>
<sequence length="287" mass="32377">MELTQLKMFKMIVDQGSIIRASESMHCVPSNITTRIKTLEQELGTPLFIRQGRGLVISPTGKIFYDYVNKILSLCDEAYRAVQPTSIPTGPLKIGAIESSATSRLPQILAQYHQQYPDVQLQFNTGTWDQLLHDVIQHKLDGAIIAVDQQHQDIHRLAIYKEELVLIASSSLGEFNQAQDLFNQNIFMWPEGCPYRKIFCEWLNQHHITAPIISIASYSTILGCVSAGAGVSLLPRAMYEQFKAIGNINAYPLEQLNAVQNYLVWNKNTGVHCARNAFIDLLKQQFL</sequence>
<evidence type="ECO:0000256" key="2">
    <source>
        <dbReference type="ARBA" id="ARBA00023015"/>
    </source>
</evidence>
<dbReference type="Pfam" id="PF03466">
    <property type="entry name" value="LysR_substrate"/>
    <property type="match status" value="1"/>
</dbReference>
<dbReference type="Gene3D" id="1.10.10.10">
    <property type="entry name" value="Winged helix-like DNA-binding domain superfamily/Winged helix DNA-binding domain"/>
    <property type="match status" value="1"/>
</dbReference>
<keyword evidence="7" id="KW-1185">Reference proteome</keyword>
<evidence type="ECO:0000313" key="7">
    <source>
        <dbReference type="Proteomes" id="UP000185895"/>
    </source>
</evidence>
<keyword evidence="3" id="KW-0238">DNA-binding</keyword>
<dbReference type="InterPro" id="IPR000847">
    <property type="entry name" value="LysR_HTH_N"/>
</dbReference>
<reference evidence="6 7" key="1">
    <citation type="submission" date="2016-09" db="EMBL/GenBank/DDBJ databases">
        <authorList>
            <person name="Capua I."/>
            <person name="De Benedictis P."/>
            <person name="Joannis T."/>
            <person name="Lombin L.H."/>
            <person name="Cattoli G."/>
        </authorList>
    </citation>
    <scope>NUCLEOTIDE SEQUENCE [LARGE SCALE GENOMIC DNA]</scope>
    <source>
        <strain evidence="6 7">ANC 4671</strain>
    </source>
</reference>
<dbReference type="SUPFAM" id="SSF53850">
    <property type="entry name" value="Periplasmic binding protein-like II"/>
    <property type="match status" value="1"/>
</dbReference>
<dbReference type="RefSeq" id="WP_070070246.1">
    <property type="nucleotide sequence ID" value="NZ_MKKK01000034.1"/>
</dbReference>
<dbReference type="PANTHER" id="PTHR30126:SF40">
    <property type="entry name" value="HTH-TYPE TRANSCRIPTIONAL REGULATOR GLTR"/>
    <property type="match status" value="1"/>
</dbReference>
<dbReference type="Proteomes" id="UP000185895">
    <property type="component" value="Unassembled WGS sequence"/>
</dbReference>
<evidence type="ECO:0000256" key="4">
    <source>
        <dbReference type="ARBA" id="ARBA00023163"/>
    </source>
</evidence>
<dbReference type="SUPFAM" id="SSF46785">
    <property type="entry name" value="Winged helix' DNA-binding domain"/>
    <property type="match status" value="1"/>
</dbReference>
<proteinExistence type="inferred from homology"/>
<evidence type="ECO:0000259" key="5">
    <source>
        <dbReference type="PROSITE" id="PS50931"/>
    </source>
</evidence>
<dbReference type="PANTHER" id="PTHR30126">
    <property type="entry name" value="HTH-TYPE TRANSCRIPTIONAL REGULATOR"/>
    <property type="match status" value="1"/>
</dbReference>
<evidence type="ECO:0000256" key="3">
    <source>
        <dbReference type="ARBA" id="ARBA00023125"/>
    </source>
</evidence>
<protein>
    <submittedName>
        <fullName evidence="6">LysR family transcriptional regulator</fullName>
    </submittedName>
</protein>
<dbReference type="InterPro" id="IPR036390">
    <property type="entry name" value="WH_DNA-bd_sf"/>
</dbReference>
<organism evidence="6 7">
    <name type="scientific">Acinetobacter qingfengensis</name>
    <dbReference type="NCBI Taxonomy" id="1262585"/>
    <lineage>
        <taxon>Bacteria</taxon>
        <taxon>Pseudomonadati</taxon>
        <taxon>Pseudomonadota</taxon>
        <taxon>Gammaproteobacteria</taxon>
        <taxon>Moraxellales</taxon>
        <taxon>Moraxellaceae</taxon>
        <taxon>Acinetobacter</taxon>
    </lineage>
</organism>
<name>A0A1E7R4Z1_9GAMM</name>
<dbReference type="GO" id="GO:0000976">
    <property type="term" value="F:transcription cis-regulatory region binding"/>
    <property type="evidence" value="ECO:0007669"/>
    <property type="project" value="TreeGrafter"/>
</dbReference>
<comment type="caution">
    <text evidence="6">The sequence shown here is derived from an EMBL/GenBank/DDBJ whole genome shotgun (WGS) entry which is preliminary data.</text>
</comment>
<evidence type="ECO:0000256" key="1">
    <source>
        <dbReference type="ARBA" id="ARBA00009437"/>
    </source>
</evidence>
<dbReference type="EMBL" id="MKKK01000034">
    <property type="protein sequence ID" value="OEY94439.1"/>
    <property type="molecule type" value="Genomic_DNA"/>
</dbReference>